<protein>
    <submittedName>
        <fullName evidence="2">Uncharacterized protein</fullName>
    </submittedName>
</protein>
<evidence type="ECO:0000313" key="3">
    <source>
        <dbReference type="Proteomes" id="UP000479710"/>
    </source>
</evidence>
<comment type="caution">
    <text evidence="2">The sequence shown here is derived from an EMBL/GenBank/DDBJ whole genome shotgun (WGS) entry which is preliminary data.</text>
</comment>
<name>A0A6G1DY13_9ORYZ</name>
<feature type="non-terminal residue" evidence="2">
    <location>
        <position position="133"/>
    </location>
</feature>
<evidence type="ECO:0000313" key="2">
    <source>
        <dbReference type="EMBL" id="KAF0917276.1"/>
    </source>
</evidence>
<keyword evidence="3" id="KW-1185">Reference proteome</keyword>
<dbReference type="EMBL" id="SPHZ02000005">
    <property type="protein sequence ID" value="KAF0917276.1"/>
    <property type="molecule type" value="Genomic_DNA"/>
</dbReference>
<feature type="region of interest" description="Disordered" evidence="1">
    <location>
        <begin position="111"/>
        <end position="133"/>
    </location>
</feature>
<feature type="region of interest" description="Disordered" evidence="1">
    <location>
        <begin position="17"/>
        <end position="39"/>
    </location>
</feature>
<dbReference type="Proteomes" id="UP000479710">
    <property type="component" value="Unassembled WGS sequence"/>
</dbReference>
<gene>
    <name evidence="2" type="ORF">E2562_017452</name>
</gene>
<proteinExistence type="predicted"/>
<reference evidence="2 3" key="1">
    <citation type="submission" date="2019-11" db="EMBL/GenBank/DDBJ databases">
        <title>Whole genome sequence of Oryza granulata.</title>
        <authorList>
            <person name="Li W."/>
        </authorList>
    </citation>
    <scope>NUCLEOTIDE SEQUENCE [LARGE SCALE GENOMIC DNA]</scope>
    <source>
        <strain evidence="3">cv. Menghai</strain>
        <tissue evidence="2">Leaf</tissue>
    </source>
</reference>
<sequence>MRWPAAVCGDVASVTKSSGAMGGGTMKRHDGRLGLGHRNDDRPCGDCGSYLAAAAAMREREGARGLGRMGITTRGFGGIYRFEKYLQNIPDSPIGSTKSLRQDRIGVAKWLEPERHQRGVAEQGDDTSAVSRK</sequence>
<evidence type="ECO:0000256" key="1">
    <source>
        <dbReference type="SAM" id="MobiDB-lite"/>
    </source>
</evidence>
<organism evidence="2 3">
    <name type="scientific">Oryza meyeriana var. granulata</name>
    <dbReference type="NCBI Taxonomy" id="110450"/>
    <lineage>
        <taxon>Eukaryota</taxon>
        <taxon>Viridiplantae</taxon>
        <taxon>Streptophyta</taxon>
        <taxon>Embryophyta</taxon>
        <taxon>Tracheophyta</taxon>
        <taxon>Spermatophyta</taxon>
        <taxon>Magnoliopsida</taxon>
        <taxon>Liliopsida</taxon>
        <taxon>Poales</taxon>
        <taxon>Poaceae</taxon>
        <taxon>BOP clade</taxon>
        <taxon>Oryzoideae</taxon>
        <taxon>Oryzeae</taxon>
        <taxon>Oryzinae</taxon>
        <taxon>Oryza</taxon>
        <taxon>Oryza meyeriana</taxon>
    </lineage>
</organism>
<feature type="compositionally biased region" description="Basic and acidic residues" evidence="1">
    <location>
        <begin position="27"/>
        <end position="39"/>
    </location>
</feature>
<accession>A0A6G1DY13</accession>
<dbReference type="AlphaFoldDB" id="A0A6G1DY13"/>